<keyword evidence="3" id="KW-0902">Two-component regulatory system</keyword>
<feature type="domain" description="Histidine kinase/HSP90-like ATPase" evidence="5">
    <location>
        <begin position="277"/>
        <end position="366"/>
    </location>
</feature>
<gene>
    <name evidence="6" type="ORF">FLL46_11035</name>
</gene>
<keyword evidence="7" id="KW-1185">Reference proteome</keyword>
<feature type="transmembrane region" description="Helical" evidence="4">
    <location>
        <begin position="74"/>
        <end position="100"/>
    </location>
</feature>
<dbReference type="CDD" id="cd16917">
    <property type="entry name" value="HATPase_UhpB-NarQ-NarX-like"/>
    <property type="match status" value="1"/>
</dbReference>
<keyword evidence="4" id="KW-0472">Membrane</keyword>
<feature type="transmembrane region" description="Helical" evidence="4">
    <location>
        <begin position="47"/>
        <end position="68"/>
    </location>
</feature>
<dbReference type="OrthoDB" id="9797605at2"/>
<name>A0A545UEK5_9GAMM</name>
<dbReference type="GO" id="GO:0046983">
    <property type="term" value="F:protein dimerization activity"/>
    <property type="evidence" value="ECO:0007669"/>
    <property type="project" value="InterPro"/>
</dbReference>
<feature type="transmembrane region" description="Helical" evidence="4">
    <location>
        <begin position="137"/>
        <end position="154"/>
    </location>
</feature>
<keyword evidence="4" id="KW-1133">Transmembrane helix</keyword>
<dbReference type="Gene3D" id="3.30.565.10">
    <property type="entry name" value="Histidine kinase-like ATPase, C-terminal domain"/>
    <property type="match status" value="1"/>
</dbReference>
<comment type="caution">
    <text evidence="6">The sequence shown here is derived from an EMBL/GenBank/DDBJ whole genome shotgun (WGS) entry which is preliminary data.</text>
</comment>
<dbReference type="Gene3D" id="1.20.5.1930">
    <property type="match status" value="1"/>
</dbReference>
<accession>A0A545UEK5</accession>
<dbReference type="InterPro" id="IPR050482">
    <property type="entry name" value="Sensor_HK_TwoCompSys"/>
</dbReference>
<dbReference type="AlphaFoldDB" id="A0A545UEK5"/>
<dbReference type="InterPro" id="IPR036890">
    <property type="entry name" value="HATPase_C_sf"/>
</dbReference>
<dbReference type="Proteomes" id="UP000315439">
    <property type="component" value="Unassembled WGS sequence"/>
</dbReference>
<feature type="transmembrane region" description="Helical" evidence="4">
    <location>
        <begin position="112"/>
        <end position="131"/>
    </location>
</feature>
<dbReference type="InterPro" id="IPR003594">
    <property type="entry name" value="HATPase_dom"/>
</dbReference>
<evidence type="ECO:0000256" key="1">
    <source>
        <dbReference type="ARBA" id="ARBA00022679"/>
    </source>
</evidence>
<protein>
    <submittedName>
        <fullName evidence="6">Sensor histidine kinase</fullName>
    </submittedName>
</protein>
<dbReference type="InterPro" id="IPR011712">
    <property type="entry name" value="Sig_transdc_His_kin_sub3_dim/P"/>
</dbReference>
<dbReference type="PANTHER" id="PTHR24421:SF63">
    <property type="entry name" value="SENSOR HISTIDINE KINASE DESK"/>
    <property type="match status" value="1"/>
</dbReference>
<evidence type="ECO:0000313" key="6">
    <source>
        <dbReference type="EMBL" id="TQV87906.1"/>
    </source>
</evidence>
<dbReference type="GO" id="GO:0000155">
    <property type="term" value="F:phosphorelay sensor kinase activity"/>
    <property type="evidence" value="ECO:0007669"/>
    <property type="project" value="InterPro"/>
</dbReference>
<evidence type="ECO:0000259" key="5">
    <source>
        <dbReference type="SMART" id="SM00387"/>
    </source>
</evidence>
<evidence type="ECO:0000256" key="3">
    <source>
        <dbReference type="ARBA" id="ARBA00023012"/>
    </source>
</evidence>
<evidence type="ECO:0000256" key="2">
    <source>
        <dbReference type="ARBA" id="ARBA00022777"/>
    </source>
</evidence>
<dbReference type="PANTHER" id="PTHR24421">
    <property type="entry name" value="NITRATE/NITRITE SENSOR PROTEIN NARX-RELATED"/>
    <property type="match status" value="1"/>
</dbReference>
<feature type="transmembrane region" description="Helical" evidence="4">
    <location>
        <begin position="21"/>
        <end position="40"/>
    </location>
</feature>
<dbReference type="SUPFAM" id="SSF55874">
    <property type="entry name" value="ATPase domain of HSP90 chaperone/DNA topoisomerase II/histidine kinase"/>
    <property type="match status" value="1"/>
</dbReference>
<evidence type="ECO:0000313" key="7">
    <source>
        <dbReference type="Proteomes" id="UP000315439"/>
    </source>
</evidence>
<dbReference type="EMBL" id="VIKS01000006">
    <property type="protein sequence ID" value="TQV87906.1"/>
    <property type="molecule type" value="Genomic_DNA"/>
</dbReference>
<organism evidence="6 7">
    <name type="scientific">Aliikangiella coralliicola</name>
    <dbReference type="NCBI Taxonomy" id="2592383"/>
    <lineage>
        <taxon>Bacteria</taxon>
        <taxon>Pseudomonadati</taxon>
        <taxon>Pseudomonadota</taxon>
        <taxon>Gammaproteobacteria</taxon>
        <taxon>Oceanospirillales</taxon>
        <taxon>Pleioneaceae</taxon>
        <taxon>Aliikangiella</taxon>
    </lineage>
</organism>
<proteinExistence type="predicted"/>
<sequence length="368" mass="41225">MRAFFKKIDRFLLPPTEEYRLAAYVWLVYLSIFYVSLLSFNRSPENYIYGVVGTLVFLPLYFSGYWIISKKIIFNIAGILVLGTLLALITPGASVFFVYAGAFCCRLGTPKNGFLGLLVIIIWIAIVSLSFDLIPYFYIPAALFTLLIGGVNIYQFEMDKKRKELILSREEVKALAKTAERERIARDLHDLIGHTFSVITLKAELAGKLIDNEPVRAKTEIKELEGISRDALKQVREVVTGFRSSDLNTELAHAKYVLESNEINFDYTLQDVDMSDEINKELAIIIKELVTNVLKHSQASRVNASVIGDNESITLKLADDGKGIHCDQFEGFGLQGIQERVDKFQGKLVIESVNGACFTISIPQGSAV</sequence>
<dbReference type="SMART" id="SM00387">
    <property type="entry name" value="HATPase_c"/>
    <property type="match status" value="1"/>
</dbReference>
<keyword evidence="1" id="KW-0808">Transferase</keyword>
<dbReference type="GO" id="GO:0016020">
    <property type="term" value="C:membrane"/>
    <property type="evidence" value="ECO:0007669"/>
    <property type="project" value="InterPro"/>
</dbReference>
<keyword evidence="4" id="KW-0812">Transmembrane</keyword>
<dbReference type="Pfam" id="PF07730">
    <property type="entry name" value="HisKA_3"/>
    <property type="match status" value="1"/>
</dbReference>
<evidence type="ECO:0000256" key="4">
    <source>
        <dbReference type="SAM" id="Phobius"/>
    </source>
</evidence>
<keyword evidence="2 6" id="KW-0418">Kinase</keyword>
<dbReference type="Pfam" id="PF02518">
    <property type="entry name" value="HATPase_c"/>
    <property type="match status" value="1"/>
</dbReference>
<reference evidence="6 7" key="1">
    <citation type="submission" date="2019-07" db="EMBL/GenBank/DDBJ databases">
        <title>Draft genome for Aliikangiella sp. M105.</title>
        <authorList>
            <person name="Wang G."/>
        </authorList>
    </citation>
    <scope>NUCLEOTIDE SEQUENCE [LARGE SCALE GENOMIC DNA]</scope>
    <source>
        <strain evidence="6 7">M105</strain>
    </source>
</reference>